<dbReference type="AlphaFoldDB" id="A0AAV7EWN7"/>
<dbReference type="Pfam" id="PF00067">
    <property type="entry name" value="p450"/>
    <property type="match status" value="1"/>
</dbReference>
<keyword evidence="3 6" id="KW-0479">Metal-binding</keyword>
<evidence type="ECO:0000256" key="1">
    <source>
        <dbReference type="ARBA" id="ARBA00010617"/>
    </source>
</evidence>
<dbReference type="Proteomes" id="UP000825729">
    <property type="component" value="Unassembled WGS sequence"/>
</dbReference>
<comment type="caution">
    <text evidence="7">The sequence shown here is derived from an EMBL/GenBank/DDBJ whole genome shotgun (WGS) entry which is preliminary data.</text>
</comment>
<evidence type="ECO:0000256" key="2">
    <source>
        <dbReference type="ARBA" id="ARBA00022617"/>
    </source>
</evidence>
<organism evidence="7 8">
    <name type="scientific">Aristolochia fimbriata</name>
    <name type="common">White veined hardy Dutchman's pipe vine</name>
    <dbReference type="NCBI Taxonomy" id="158543"/>
    <lineage>
        <taxon>Eukaryota</taxon>
        <taxon>Viridiplantae</taxon>
        <taxon>Streptophyta</taxon>
        <taxon>Embryophyta</taxon>
        <taxon>Tracheophyta</taxon>
        <taxon>Spermatophyta</taxon>
        <taxon>Magnoliopsida</taxon>
        <taxon>Magnoliidae</taxon>
        <taxon>Piperales</taxon>
        <taxon>Aristolochiaceae</taxon>
        <taxon>Aristolochia</taxon>
    </lineage>
</organism>
<evidence type="ECO:0000313" key="7">
    <source>
        <dbReference type="EMBL" id="KAG9453315.1"/>
    </source>
</evidence>
<dbReference type="PRINTS" id="PR00463">
    <property type="entry name" value="EP450I"/>
</dbReference>
<dbReference type="PANTHER" id="PTHR47944">
    <property type="entry name" value="CYTOCHROME P450 98A9"/>
    <property type="match status" value="1"/>
</dbReference>
<evidence type="ECO:0000256" key="4">
    <source>
        <dbReference type="ARBA" id="ARBA00023002"/>
    </source>
</evidence>
<gene>
    <name evidence="7" type="ORF">H6P81_006219</name>
</gene>
<evidence type="ECO:0000256" key="3">
    <source>
        <dbReference type="ARBA" id="ARBA00022723"/>
    </source>
</evidence>
<dbReference type="PRINTS" id="PR00385">
    <property type="entry name" value="P450"/>
</dbReference>
<feature type="binding site" description="axial binding residue" evidence="6">
    <location>
        <position position="466"/>
    </location>
    <ligand>
        <name>heme</name>
        <dbReference type="ChEBI" id="CHEBI:30413"/>
    </ligand>
    <ligandPart>
        <name>Fe</name>
        <dbReference type="ChEBI" id="CHEBI:18248"/>
    </ligandPart>
</feature>
<dbReference type="GO" id="GO:0020037">
    <property type="term" value="F:heme binding"/>
    <property type="evidence" value="ECO:0007669"/>
    <property type="project" value="InterPro"/>
</dbReference>
<dbReference type="InterPro" id="IPR036396">
    <property type="entry name" value="Cyt_P450_sf"/>
</dbReference>
<comment type="cofactor">
    <cofactor evidence="6">
        <name>heme</name>
        <dbReference type="ChEBI" id="CHEBI:30413"/>
    </cofactor>
</comment>
<dbReference type="GO" id="GO:0004497">
    <property type="term" value="F:monooxygenase activity"/>
    <property type="evidence" value="ECO:0007669"/>
    <property type="project" value="InterPro"/>
</dbReference>
<accession>A0AAV7EWN7</accession>
<evidence type="ECO:0000313" key="8">
    <source>
        <dbReference type="Proteomes" id="UP000825729"/>
    </source>
</evidence>
<dbReference type="InterPro" id="IPR002401">
    <property type="entry name" value="Cyt_P450_E_grp-I"/>
</dbReference>
<dbReference type="Gene3D" id="1.10.630.10">
    <property type="entry name" value="Cytochrome P450"/>
    <property type="match status" value="1"/>
</dbReference>
<dbReference type="EMBL" id="JAINDJ010000003">
    <property type="protein sequence ID" value="KAG9453315.1"/>
    <property type="molecule type" value="Genomic_DNA"/>
</dbReference>
<protein>
    <recommendedName>
        <fullName evidence="9">Cytochrome P450</fullName>
    </recommendedName>
</protein>
<reference evidence="7 8" key="1">
    <citation type="submission" date="2021-07" db="EMBL/GenBank/DDBJ databases">
        <title>The Aristolochia fimbriata genome: insights into angiosperm evolution, floral development and chemical biosynthesis.</title>
        <authorList>
            <person name="Jiao Y."/>
        </authorList>
    </citation>
    <scope>NUCLEOTIDE SEQUENCE [LARGE SCALE GENOMIC DNA]</scope>
    <source>
        <strain evidence="7">IBCAS-2021</strain>
        <tissue evidence="7">Leaf</tissue>
    </source>
</reference>
<dbReference type="InterPro" id="IPR001128">
    <property type="entry name" value="Cyt_P450"/>
</dbReference>
<name>A0AAV7EWN7_ARIFI</name>
<proteinExistence type="inferred from homology"/>
<keyword evidence="8" id="KW-1185">Reference proteome</keyword>
<dbReference type="PANTHER" id="PTHR47944:SF19">
    <property type="entry name" value="CYTOCHROME P450 77A4"/>
    <property type="match status" value="1"/>
</dbReference>
<keyword evidence="2 6" id="KW-0349">Heme</keyword>
<evidence type="ECO:0000256" key="5">
    <source>
        <dbReference type="ARBA" id="ARBA00023004"/>
    </source>
</evidence>
<evidence type="ECO:0000256" key="6">
    <source>
        <dbReference type="PIRSR" id="PIRSR602401-1"/>
    </source>
</evidence>
<dbReference type="GO" id="GO:0016705">
    <property type="term" value="F:oxidoreductase activity, acting on paired donors, with incorporation or reduction of molecular oxygen"/>
    <property type="evidence" value="ECO:0007669"/>
    <property type="project" value="InterPro"/>
</dbReference>
<keyword evidence="5 6" id="KW-0408">Iron</keyword>
<comment type="similarity">
    <text evidence="1">Belongs to the cytochrome P450 family.</text>
</comment>
<dbReference type="SUPFAM" id="SSF48264">
    <property type="entry name" value="Cytochrome P450"/>
    <property type="match status" value="1"/>
</dbReference>
<keyword evidence="4" id="KW-0560">Oxidoreductase</keyword>
<sequence>MLPTILLLLIVLVLSFLFFRQYYHNYSKSTTTVRLPPGPTPWPIVGNLPEIYFNRPTFRWVTSVVSDTDIGCIKLGSVHVIVVSCPKMAIEFLKTQDGVFASRPPTPGTEFISRGYLSLGVAPLGDQWKKMRRFMATQVLGPASVRWLQDKRLADESDNLVRYIYNRFRNSGGGIVNIREVGRQYGGNIVRKLLFNERYLGKGREDGGPGVEEVEYVEAIFDALANLYAFCVSDYTPCLKWLDSKRHAVLKKAMDTINKYHDPVIDRRLKEYWMSSTSTESVLIRREPEDILDVFISAKDKEGRPLLTVDEMKAQVGEFLFAAVDNLSNSVEWAMAEMLNQPDQRILRKAMEELDRVVGKERLVQESDIPRLNYVKACIRESLRLHPVAPFNLPHCATRDATVAGYFIPKGSHILLSRTGLGRNPNVWDDPLKFKPERHTADAAGLVELAEPDLRLISFTTGRRGCMGTQLGTATTVMLLARLLQGFAWSLPLGGVSGIDLSESADDLFLVRPLLAQAKPRLAPRLYGHVHTYG</sequence>
<dbReference type="GO" id="GO:0005506">
    <property type="term" value="F:iron ion binding"/>
    <property type="evidence" value="ECO:0007669"/>
    <property type="project" value="InterPro"/>
</dbReference>
<evidence type="ECO:0008006" key="9">
    <source>
        <dbReference type="Google" id="ProtNLM"/>
    </source>
</evidence>